<keyword evidence="5 8" id="KW-0812">Transmembrane</keyword>
<dbReference type="GO" id="GO:0022857">
    <property type="term" value="F:transmembrane transporter activity"/>
    <property type="evidence" value="ECO:0007669"/>
    <property type="project" value="InterPro"/>
</dbReference>
<sequence length="326" mass="34368">MKNILKTKELGIGAILLLVCIIITLINPVFLTADNLADVLKANAVLGILAVGMTLIIITGGIDVSVAAVTSAVAVAIGHLMLYLPDHPVSLVVVFAAAVFAGTLLGMINGFFIVKFSIPPIVVTLGTLSIISGALLFITNGNYMSGANFPEVFTAFSKYEIFGISILIYILLFFSLITWGILKYTVIGRSIYAFGGNSVSAVRVGISMKKVQYFIYGYMGFLAGIAAVTQTAYIRAVDPNGLLGFELTVIAAVVIGGASILGGNGSIAGTLLGTLLLGVMQNGLILARVDSYWQNLVTGTVIILAVSYDHLQKKRIDAQTAQIEVK</sequence>
<feature type="transmembrane region" description="Helical" evidence="8">
    <location>
        <begin position="242"/>
        <end position="261"/>
    </location>
</feature>
<keyword evidence="4" id="KW-0997">Cell inner membrane</keyword>
<dbReference type="Pfam" id="PF02653">
    <property type="entry name" value="BPD_transp_2"/>
    <property type="match status" value="1"/>
</dbReference>
<evidence type="ECO:0000313" key="10">
    <source>
        <dbReference type="Proteomes" id="UP000198935"/>
    </source>
</evidence>
<feature type="transmembrane region" description="Helical" evidence="8">
    <location>
        <begin position="39"/>
        <end position="58"/>
    </location>
</feature>
<gene>
    <name evidence="9" type="ORF">SAMN05421736_101397</name>
</gene>
<organism evidence="9 10">
    <name type="scientific">Evansella caseinilytica</name>
    <dbReference type="NCBI Taxonomy" id="1503961"/>
    <lineage>
        <taxon>Bacteria</taxon>
        <taxon>Bacillati</taxon>
        <taxon>Bacillota</taxon>
        <taxon>Bacilli</taxon>
        <taxon>Bacillales</taxon>
        <taxon>Bacillaceae</taxon>
        <taxon>Evansella</taxon>
    </lineage>
</organism>
<feature type="transmembrane region" description="Helical" evidence="8">
    <location>
        <begin position="121"/>
        <end position="141"/>
    </location>
</feature>
<feature type="transmembrane region" description="Helical" evidence="8">
    <location>
        <begin position="213"/>
        <end position="236"/>
    </location>
</feature>
<evidence type="ECO:0000256" key="4">
    <source>
        <dbReference type="ARBA" id="ARBA00022519"/>
    </source>
</evidence>
<comment type="subcellular location">
    <subcellularLocation>
        <location evidence="1">Cell membrane</location>
        <topology evidence="1">Multi-pass membrane protein</topology>
    </subcellularLocation>
</comment>
<feature type="transmembrane region" description="Helical" evidence="8">
    <location>
        <begin position="161"/>
        <end position="182"/>
    </location>
</feature>
<proteinExistence type="predicted"/>
<feature type="transmembrane region" description="Helical" evidence="8">
    <location>
        <begin position="90"/>
        <end position="114"/>
    </location>
</feature>
<keyword evidence="10" id="KW-1185">Reference proteome</keyword>
<evidence type="ECO:0000313" key="9">
    <source>
        <dbReference type="EMBL" id="SDY11222.1"/>
    </source>
</evidence>
<feature type="transmembrane region" description="Helical" evidence="8">
    <location>
        <begin position="12"/>
        <end position="33"/>
    </location>
</feature>
<keyword evidence="6 8" id="KW-1133">Transmembrane helix</keyword>
<keyword evidence="3" id="KW-1003">Cell membrane</keyword>
<keyword evidence="9" id="KW-0762">Sugar transport</keyword>
<dbReference type="AlphaFoldDB" id="A0A1H3H6S7"/>
<dbReference type="InterPro" id="IPR001851">
    <property type="entry name" value="ABC_transp_permease"/>
</dbReference>
<feature type="transmembrane region" description="Helical" evidence="8">
    <location>
        <begin position="268"/>
        <end position="286"/>
    </location>
</feature>
<dbReference type="CDD" id="cd06579">
    <property type="entry name" value="TM_PBP1_transp_AraH_like"/>
    <property type="match status" value="1"/>
</dbReference>
<dbReference type="EMBL" id="FNPI01000001">
    <property type="protein sequence ID" value="SDY11222.1"/>
    <property type="molecule type" value="Genomic_DNA"/>
</dbReference>
<dbReference type="PANTHER" id="PTHR32196">
    <property type="entry name" value="ABC TRANSPORTER PERMEASE PROTEIN YPHD-RELATED-RELATED"/>
    <property type="match status" value="1"/>
</dbReference>
<evidence type="ECO:0000256" key="2">
    <source>
        <dbReference type="ARBA" id="ARBA00022448"/>
    </source>
</evidence>
<reference evidence="10" key="1">
    <citation type="submission" date="2016-10" db="EMBL/GenBank/DDBJ databases">
        <authorList>
            <person name="Varghese N."/>
            <person name="Submissions S."/>
        </authorList>
    </citation>
    <scope>NUCLEOTIDE SEQUENCE [LARGE SCALE GENOMIC DNA]</scope>
    <source>
        <strain evidence="10">SP</strain>
    </source>
</reference>
<evidence type="ECO:0000256" key="6">
    <source>
        <dbReference type="ARBA" id="ARBA00022989"/>
    </source>
</evidence>
<keyword evidence="2" id="KW-0813">Transport</keyword>
<evidence type="ECO:0000256" key="1">
    <source>
        <dbReference type="ARBA" id="ARBA00004651"/>
    </source>
</evidence>
<feature type="transmembrane region" description="Helical" evidence="8">
    <location>
        <begin position="65"/>
        <end position="84"/>
    </location>
</feature>
<dbReference type="PANTHER" id="PTHR32196:SF21">
    <property type="entry name" value="ABC TRANSPORTER PERMEASE PROTEIN YPHD-RELATED"/>
    <property type="match status" value="1"/>
</dbReference>
<keyword evidence="7 8" id="KW-0472">Membrane</keyword>
<evidence type="ECO:0000256" key="8">
    <source>
        <dbReference type="SAM" id="Phobius"/>
    </source>
</evidence>
<evidence type="ECO:0000256" key="5">
    <source>
        <dbReference type="ARBA" id="ARBA00022692"/>
    </source>
</evidence>
<protein>
    <submittedName>
        <fullName evidence="9">Simple sugar transport system permease protein/ribose transport system permease protein</fullName>
    </submittedName>
</protein>
<evidence type="ECO:0000256" key="3">
    <source>
        <dbReference type="ARBA" id="ARBA00022475"/>
    </source>
</evidence>
<dbReference type="Proteomes" id="UP000198935">
    <property type="component" value="Unassembled WGS sequence"/>
</dbReference>
<dbReference type="STRING" id="1503961.SAMN05421736_101397"/>
<accession>A0A1H3H6S7</accession>
<feature type="transmembrane region" description="Helical" evidence="8">
    <location>
        <begin position="292"/>
        <end position="311"/>
    </location>
</feature>
<dbReference type="GO" id="GO:0005886">
    <property type="term" value="C:plasma membrane"/>
    <property type="evidence" value="ECO:0007669"/>
    <property type="project" value="UniProtKB-SubCell"/>
</dbReference>
<name>A0A1H3H6S7_9BACI</name>
<evidence type="ECO:0000256" key="7">
    <source>
        <dbReference type="ARBA" id="ARBA00023136"/>
    </source>
</evidence>